<sequence>MYALVVTNTIRCKRSFLRLWGSPMTYILVTSTLLFAVILPGTLVLIRETVKHHRQEIIRDLAAVFQAQDGNAGQRLIPSFEFVKFKYFLGTINEQPNRQPQDFTTMAWVVAMVPFVIIVGLLCWFAFSVLLAGRLPHELCHLSVSKLCDPPAVGADQSAPLWAYGAISAFFGSYILEIRNLYKAINNFDLTPALFVDCAITIAMGASIAVLIVLVFDVLLDVVPKGTDRTVILFCFAAGYLPQVTLRWLMTKSRLNNFKRENQEIYKNFEATPIELIDGIDTEIRDRLADFHISSTQNLAAANPLMLFVETPYGVYQIMDWVAQAQLCASVGPKALTALWRIGVRTLFDLERAALDPLCKNTKMLEVIGAAMFADLPPSAAQTPPDASTARYDETFVKANIEMRLDDPHVHRLRQIYMQVGERIGERHTRFLARGGIAPVTLKSSALGFVQPDTIQLTNGGLGLFRIGDTLRISGGINGGKGGAVTSVSDTLLKLNGAGFADAAGEADITLVKINP</sequence>
<evidence type="ECO:0000256" key="1">
    <source>
        <dbReference type="SAM" id="Phobius"/>
    </source>
</evidence>
<dbReference type="AlphaFoldDB" id="A0A175RHJ9"/>
<evidence type="ECO:0000313" key="2">
    <source>
        <dbReference type="EMBL" id="KTR02998.1"/>
    </source>
</evidence>
<keyword evidence="1" id="KW-1133">Transmembrane helix</keyword>
<feature type="transmembrane region" description="Helical" evidence="1">
    <location>
        <begin position="231"/>
        <end position="250"/>
    </location>
</feature>
<evidence type="ECO:0000313" key="3">
    <source>
        <dbReference type="Proteomes" id="UP000078529"/>
    </source>
</evidence>
<feature type="transmembrane region" description="Helical" evidence="1">
    <location>
        <begin position="106"/>
        <end position="127"/>
    </location>
</feature>
<name>A0A175RHJ9_9HYPH</name>
<keyword evidence="1" id="KW-0472">Membrane</keyword>
<dbReference type="EMBL" id="LDQA01000062">
    <property type="protein sequence ID" value="KTR02998.1"/>
    <property type="molecule type" value="Genomic_DNA"/>
</dbReference>
<dbReference type="Proteomes" id="UP000078529">
    <property type="component" value="Unassembled WGS sequence"/>
</dbReference>
<keyword evidence="3" id="KW-1185">Reference proteome</keyword>
<feature type="transmembrane region" description="Helical" evidence="1">
    <location>
        <begin position="161"/>
        <end position="182"/>
    </location>
</feature>
<organism evidence="2 3">
    <name type="scientific">Aureimonas ureilytica</name>
    <dbReference type="NCBI Taxonomy" id="401562"/>
    <lineage>
        <taxon>Bacteria</taxon>
        <taxon>Pseudomonadati</taxon>
        <taxon>Pseudomonadota</taxon>
        <taxon>Alphaproteobacteria</taxon>
        <taxon>Hyphomicrobiales</taxon>
        <taxon>Aurantimonadaceae</taxon>
        <taxon>Aureimonas</taxon>
    </lineage>
</organism>
<feature type="transmembrane region" description="Helical" evidence="1">
    <location>
        <begin position="194"/>
        <end position="219"/>
    </location>
</feature>
<reference evidence="2 3" key="1">
    <citation type="journal article" date="2016" name="Front. Microbiol.">
        <title>Genomic Resource of Rice Seed Associated Bacteria.</title>
        <authorList>
            <person name="Midha S."/>
            <person name="Bansal K."/>
            <person name="Sharma S."/>
            <person name="Kumar N."/>
            <person name="Patil P.P."/>
            <person name="Chaudhry V."/>
            <person name="Patil P.B."/>
        </authorList>
    </citation>
    <scope>NUCLEOTIDE SEQUENCE [LARGE SCALE GENOMIC DNA]</scope>
    <source>
        <strain evidence="2 3">NS365</strain>
    </source>
</reference>
<accession>A0A175RHJ9</accession>
<gene>
    <name evidence="2" type="ORF">NS365_20055</name>
</gene>
<keyword evidence="1" id="KW-0812">Transmembrane</keyword>
<protein>
    <submittedName>
        <fullName evidence="2">Uncharacterized protein</fullName>
    </submittedName>
</protein>
<comment type="caution">
    <text evidence="2">The sequence shown here is derived from an EMBL/GenBank/DDBJ whole genome shotgun (WGS) entry which is preliminary data.</text>
</comment>
<feature type="transmembrane region" description="Helical" evidence="1">
    <location>
        <begin position="24"/>
        <end position="46"/>
    </location>
</feature>
<dbReference type="PATRIC" id="fig|401562.4.peg.4038"/>
<proteinExistence type="predicted"/>